<feature type="region of interest" description="Disordered" evidence="1">
    <location>
        <begin position="201"/>
        <end position="232"/>
    </location>
</feature>
<dbReference type="AlphaFoldDB" id="A0A1H6DNU0"/>
<proteinExistence type="predicted"/>
<dbReference type="InterPro" id="IPR015315">
    <property type="entry name" value="DUF1963"/>
</dbReference>
<evidence type="ECO:0000313" key="3">
    <source>
        <dbReference type="Proteomes" id="UP000236723"/>
    </source>
</evidence>
<dbReference type="Pfam" id="PF09234">
    <property type="entry name" value="DUF1963"/>
    <property type="match status" value="1"/>
</dbReference>
<dbReference type="InterPro" id="IPR035948">
    <property type="entry name" value="YwqG-like_sf"/>
</dbReference>
<sequence>MDWIVTERQRLHSLFGVFLAPEVSAAIVPLARPALRLGGQGTAVRLGGPPLLPPAADWPRWAGRPLDFLAVVDFAELAAVLRQPGMPGKGRAAFYYASRTPRPWGSRPEERDGWRVFTGELVESEPPPGVTSAPARTLGAAPFLSLPAPQEPVLQQVESRYSGILTVYEQLYAAWLQHLWPDDPVHQIGGWPVIVQRPVAPEAQHASSGRDPDTVTPEEQETAAGEGDEWSPLLQLDSDDHLGWHWGDPGRVYFCNRRSAPLEDSWLILQAR</sequence>
<evidence type="ECO:0000313" key="2">
    <source>
        <dbReference type="EMBL" id="SEG86949.1"/>
    </source>
</evidence>
<keyword evidence="3" id="KW-1185">Reference proteome</keyword>
<protein>
    <submittedName>
        <fullName evidence="2">Uncharacterized protein YwqG</fullName>
    </submittedName>
</protein>
<dbReference type="OrthoDB" id="5244896at2"/>
<dbReference type="EMBL" id="FNVO01000020">
    <property type="protein sequence ID" value="SEG86949.1"/>
    <property type="molecule type" value="Genomic_DNA"/>
</dbReference>
<evidence type="ECO:0000256" key="1">
    <source>
        <dbReference type="SAM" id="MobiDB-lite"/>
    </source>
</evidence>
<dbReference type="Proteomes" id="UP000236723">
    <property type="component" value="Unassembled WGS sequence"/>
</dbReference>
<dbReference type="PANTHER" id="PTHR36436">
    <property type="entry name" value="SLL5081 PROTEIN"/>
    <property type="match status" value="1"/>
</dbReference>
<gene>
    <name evidence="2" type="ORF">SAMN04489712_12039</name>
</gene>
<reference evidence="3" key="1">
    <citation type="submission" date="2016-10" db="EMBL/GenBank/DDBJ databases">
        <authorList>
            <person name="Varghese N."/>
            <person name="Submissions S."/>
        </authorList>
    </citation>
    <scope>NUCLEOTIDE SEQUENCE [LARGE SCALE GENOMIC DNA]</scope>
    <source>
        <strain evidence="3">DSM 43163</strain>
    </source>
</reference>
<feature type="compositionally biased region" description="Acidic residues" evidence="1">
    <location>
        <begin position="216"/>
        <end position="229"/>
    </location>
</feature>
<accession>A0A1H6DNU0</accession>
<organism evidence="2 3">
    <name type="scientific">Thermomonospora echinospora</name>
    <dbReference type="NCBI Taxonomy" id="1992"/>
    <lineage>
        <taxon>Bacteria</taxon>
        <taxon>Bacillati</taxon>
        <taxon>Actinomycetota</taxon>
        <taxon>Actinomycetes</taxon>
        <taxon>Streptosporangiales</taxon>
        <taxon>Thermomonosporaceae</taxon>
        <taxon>Thermomonospora</taxon>
    </lineage>
</organism>
<dbReference type="SUPFAM" id="SSF103032">
    <property type="entry name" value="Hypothetical protein YwqG"/>
    <property type="match status" value="1"/>
</dbReference>
<dbReference type="Gene3D" id="2.30.320.10">
    <property type="entry name" value="YwqG-like"/>
    <property type="match status" value="1"/>
</dbReference>
<name>A0A1H6DNU0_9ACTN</name>
<dbReference type="PANTHER" id="PTHR36436:SF6">
    <property type="entry name" value="SLL5081 PROTEIN"/>
    <property type="match status" value="1"/>
</dbReference>
<dbReference type="RefSeq" id="WP_103943045.1">
    <property type="nucleotide sequence ID" value="NZ_FNVO01000020.1"/>
</dbReference>